<gene>
    <name evidence="1" type="ORF">SAMN04487995_1235</name>
</gene>
<dbReference type="STRING" id="408657.SAMN04487995_1235"/>
<evidence type="ECO:0000313" key="1">
    <source>
        <dbReference type="EMBL" id="SEI53903.1"/>
    </source>
</evidence>
<dbReference type="RefSeq" id="WP_090333406.1">
    <property type="nucleotide sequence ID" value="NZ_FNXY01000002.1"/>
</dbReference>
<name>A0A1H6RDT6_9BACT</name>
<dbReference type="EMBL" id="FNXY01000002">
    <property type="protein sequence ID" value="SEI53903.1"/>
    <property type="molecule type" value="Genomic_DNA"/>
</dbReference>
<keyword evidence="2" id="KW-1185">Reference proteome</keyword>
<sequence length="78" mass="8813">MTHTIIIETKNDKDFELIRSLVNRLGLPFKEIHLEGLTEKQEAAFLNLAGSWVGDESGDELAARIHNSRNDAPRNIEL</sequence>
<reference evidence="1 2" key="1">
    <citation type="submission" date="2016-10" db="EMBL/GenBank/DDBJ databases">
        <authorList>
            <person name="de Groot N.N."/>
        </authorList>
    </citation>
    <scope>NUCLEOTIDE SEQUENCE [LARGE SCALE GENOMIC DNA]</scope>
    <source>
        <strain evidence="1 2">DSM 19938</strain>
    </source>
</reference>
<proteinExistence type="predicted"/>
<dbReference type="Proteomes" id="UP000199532">
    <property type="component" value="Unassembled WGS sequence"/>
</dbReference>
<dbReference type="OrthoDB" id="886255at2"/>
<organism evidence="1 2">
    <name type="scientific">Dyadobacter koreensis</name>
    <dbReference type="NCBI Taxonomy" id="408657"/>
    <lineage>
        <taxon>Bacteria</taxon>
        <taxon>Pseudomonadati</taxon>
        <taxon>Bacteroidota</taxon>
        <taxon>Cytophagia</taxon>
        <taxon>Cytophagales</taxon>
        <taxon>Spirosomataceae</taxon>
        <taxon>Dyadobacter</taxon>
    </lineage>
</organism>
<accession>A0A1H6RDT6</accession>
<dbReference type="AlphaFoldDB" id="A0A1H6RDT6"/>
<protein>
    <submittedName>
        <fullName evidence="1">Uncharacterized protein</fullName>
    </submittedName>
</protein>
<evidence type="ECO:0000313" key="2">
    <source>
        <dbReference type="Proteomes" id="UP000199532"/>
    </source>
</evidence>